<dbReference type="Gene3D" id="3.90.226.10">
    <property type="entry name" value="2-enoyl-CoA Hydratase, Chain A, domain 1"/>
    <property type="match status" value="1"/>
</dbReference>
<dbReference type="PROSITE" id="PS50106">
    <property type="entry name" value="PDZ"/>
    <property type="match status" value="1"/>
</dbReference>
<dbReference type="EMBL" id="LN824141">
    <property type="protein sequence ID" value="CEP77458.1"/>
    <property type="molecule type" value="Genomic_DNA"/>
</dbReference>
<evidence type="ECO:0000256" key="5">
    <source>
        <dbReference type="RuleBase" id="RU004404"/>
    </source>
</evidence>
<dbReference type="GO" id="GO:0004175">
    <property type="term" value="F:endopeptidase activity"/>
    <property type="evidence" value="ECO:0007669"/>
    <property type="project" value="TreeGrafter"/>
</dbReference>
<proteinExistence type="inferred from homology"/>
<dbReference type="SMART" id="SM00245">
    <property type="entry name" value="TSPc"/>
    <property type="match status" value="1"/>
</dbReference>
<dbReference type="HOGENOM" id="CLU_017295_3_0_0"/>
<dbReference type="InterPro" id="IPR004447">
    <property type="entry name" value="Peptidase_S41A"/>
</dbReference>
<evidence type="ECO:0000256" key="2">
    <source>
        <dbReference type="ARBA" id="ARBA00022670"/>
    </source>
</evidence>
<evidence type="ECO:0000256" key="1">
    <source>
        <dbReference type="ARBA" id="ARBA00009179"/>
    </source>
</evidence>
<dbReference type="Pfam" id="PF17820">
    <property type="entry name" value="PDZ_6"/>
    <property type="match status" value="1"/>
</dbReference>
<dbReference type="InterPro" id="IPR001478">
    <property type="entry name" value="PDZ"/>
</dbReference>
<keyword evidence="8" id="KW-1185">Reference proteome</keyword>
<keyword evidence="2 5" id="KW-0645">Protease</keyword>
<dbReference type="GO" id="GO:0007165">
    <property type="term" value="P:signal transduction"/>
    <property type="evidence" value="ECO:0007669"/>
    <property type="project" value="TreeGrafter"/>
</dbReference>
<dbReference type="AlphaFoldDB" id="A0A0C7NVH1"/>
<dbReference type="InterPro" id="IPR036034">
    <property type="entry name" value="PDZ_sf"/>
</dbReference>
<reference evidence="8" key="1">
    <citation type="submission" date="2014-11" db="EMBL/GenBank/DDBJ databases">
        <authorList>
            <person name="Wibberg D."/>
        </authorList>
    </citation>
    <scope>NUCLEOTIDE SEQUENCE [LARGE SCALE GENOMIC DNA]</scope>
    <source>
        <strain evidence="8">L3</strain>
    </source>
</reference>
<evidence type="ECO:0000256" key="4">
    <source>
        <dbReference type="ARBA" id="ARBA00022825"/>
    </source>
</evidence>
<dbReference type="InterPro" id="IPR005151">
    <property type="entry name" value="Tail-specific_protease"/>
</dbReference>
<dbReference type="PANTHER" id="PTHR32060:SF30">
    <property type="entry name" value="CARBOXY-TERMINAL PROCESSING PROTEASE CTPA"/>
    <property type="match status" value="1"/>
</dbReference>
<gene>
    <name evidence="7" type="ORF">DTL3_0127</name>
</gene>
<dbReference type="Proteomes" id="UP000032809">
    <property type="component" value="Chromosome I"/>
</dbReference>
<evidence type="ECO:0000256" key="3">
    <source>
        <dbReference type="ARBA" id="ARBA00022801"/>
    </source>
</evidence>
<dbReference type="Pfam" id="PF03572">
    <property type="entry name" value="Peptidase_S41"/>
    <property type="match status" value="1"/>
</dbReference>
<dbReference type="InterPro" id="IPR041489">
    <property type="entry name" value="PDZ_6"/>
</dbReference>
<dbReference type="GO" id="GO:0030288">
    <property type="term" value="C:outer membrane-bounded periplasmic space"/>
    <property type="evidence" value="ECO:0007669"/>
    <property type="project" value="TreeGrafter"/>
</dbReference>
<dbReference type="PANTHER" id="PTHR32060">
    <property type="entry name" value="TAIL-SPECIFIC PROTEASE"/>
    <property type="match status" value="1"/>
</dbReference>
<dbReference type="Gene3D" id="2.30.42.10">
    <property type="match status" value="1"/>
</dbReference>
<name>A0A0C7NVH1_DEFTU</name>
<dbReference type="OrthoDB" id="9812068at2"/>
<protein>
    <submittedName>
        <fullName evidence="7">Peptidase S41</fullName>
    </submittedName>
</protein>
<accession>A0A0C7NVH1</accession>
<dbReference type="STRING" id="1006576.DTL3_0127"/>
<sequence>MSKKKKIFLSSLIVLIVFVTSWVFPNEVYSSFENKAVEDIFIDEFQNPLFWSLYFIGNFYYGKDNIDYDKILESTIEGMVSGLDDPFAWYLDASEVEESKIETEAKYGGLGLTIRYDSEKKVVVVVSPMNGTPAHRAGFMPNDYILSINGVSTSELGLQKSASLMRGEPGTEVTLEIYREGWIDSKTVTLVREIIETKTVKYDVVEYQDRMIGYILLTNFAETSAQEMKEALEKLSKQTIEGVILDVRNNPGGLLNTAIDISSMFLKTGKIVSLRYYDGTEEIIPSKPGYYNNFLENIPLVLLVNTASASASEILAGALKDNEAATLIGETTYGKAAVQRPFQLSTGGEIWLPIARYFTPNGTDINLKGITPHIEVKNPPREVISLTSISEEEAQQALYTTTDKPILHIKDDIQLKTALDFIVSGGK</sequence>
<dbReference type="SUPFAM" id="SSF52096">
    <property type="entry name" value="ClpP/crotonase"/>
    <property type="match status" value="1"/>
</dbReference>
<keyword evidence="4 5" id="KW-0720">Serine protease</keyword>
<dbReference type="RefSeq" id="WP_045087075.1">
    <property type="nucleotide sequence ID" value="NZ_LN824141.1"/>
</dbReference>
<organism evidence="7 8">
    <name type="scientific">Defluviitoga tunisiensis</name>
    <dbReference type="NCBI Taxonomy" id="1006576"/>
    <lineage>
        <taxon>Bacteria</taxon>
        <taxon>Thermotogati</taxon>
        <taxon>Thermotogota</taxon>
        <taxon>Thermotogae</taxon>
        <taxon>Petrotogales</taxon>
        <taxon>Petrotogaceae</taxon>
        <taxon>Defluviitoga</taxon>
    </lineage>
</organism>
<dbReference type="InterPro" id="IPR029045">
    <property type="entry name" value="ClpP/crotonase-like_dom_sf"/>
</dbReference>
<dbReference type="CDD" id="cd06782">
    <property type="entry name" value="cpPDZ_CPP-like"/>
    <property type="match status" value="1"/>
</dbReference>
<dbReference type="NCBIfam" id="TIGR00225">
    <property type="entry name" value="prc"/>
    <property type="match status" value="1"/>
</dbReference>
<dbReference type="CDD" id="cd07560">
    <property type="entry name" value="Peptidase_S41_CPP"/>
    <property type="match status" value="1"/>
</dbReference>
<keyword evidence="3 5" id="KW-0378">Hydrolase</keyword>
<dbReference type="SMART" id="SM00228">
    <property type="entry name" value="PDZ"/>
    <property type="match status" value="1"/>
</dbReference>
<dbReference type="KEGG" id="dtn:DTL3_0127"/>
<feature type="domain" description="PDZ" evidence="6">
    <location>
        <begin position="95"/>
        <end position="166"/>
    </location>
</feature>
<dbReference type="GO" id="GO:0006508">
    <property type="term" value="P:proteolysis"/>
    <property type="evidence" value="ECO:0007669"/>
    <property type="project" value="UniProtKB-KW"/>
</dbReference>
<dbReference type="FunFam" id="2.30.42.10:FF:000063">
    <property type="entry name" value="Peptidase, S41 family"/>
    <property type="match status" value="1"/>
</dbReference>
<dbReference type="Gene3D" id="3.30.750.44">
    <property type="match status" value="1"/>
</dbReference>
<evidence type="ECO:0000259" key="6">
    <source>
        <dbReference type="PROSITE" id="PS50106"/>
    </source>
</evidence>
<dbReference type="GO" id="GO:0008236">
    <property type="term" value="F:serine-type peptidase activity"/>
    <property type="evidence" value="ECO:0007669"/>
    <property type="project" value="UniProtKB-KW"/>
</dbReference>
<evidence type="ECO:0000313" key="8">
    <source>
        <dbReference type="Proteomes" id="UP000032809"/>
    </source>
</evidence>
<evidence type="ECO:0000313" key="7">
    <source>
        <dbReference type="EMBL" id="CEP77458.1"/>
    </source>
</evidence>
<dbReference type="SUPFAM" id="SSF50156">
    <property type="entry name" value="PDZ domain-like"/>
    <property type="match status" value="1"/>
</dbReference>
<comment type="similarity">
    <text evidence="1 5">Belongs to the peptidase S41A family.</text>
</comment>